<keyword evidence="7" id="KW-0436">Ligase</keyword>
<feature type="transmembrane region" description="Helical" evidence="5">
    <location>
        <begin position="229"/>
        <end position="248"/>
    </location>
</feature>
<feature type="transmembrane region" description="Helical" evidence="5">
    <location>
        <begin position="162"/>
        <end position="181"/>
    </location>
</feature>
<protein>
    <submittedName>
        <fullName evidence="7">O-antigen ligase family protein</fullName>
    </submittedName>
</protein>
<dbReference type="PANTHER" id="PTHR37422:SF13">
    <property type="entry name" value="LIPOPOLYSACCHARIDE BIOSYNTHESIS PROTEIN PA4999-RELATED"/>
    <property type="match status" value="1"/>
</dbReference>
<feature type="domain" description="PI-PLC Y-box" evidence="6">
    <location>
        <begin position="89"/>
        <end position="120"/>
    </location>
</feature>
<dbReference type="RefSeq" id="WP_211632196.1">
    <property type="nucleotide sequence ID" value="NZ_JBHTIN010000005.1"/>
</dbReference>
<evidence type="ECO:0000313" key="8">
    <source>
        <dbReference type="Proteomes" id="UP000676169"/>
    </source>
</evidence>
<reference evidence="7" key="1">
    <citation type="submission" date="2021-04" db="EMBL/GenBank/DDBJ databases">
        <title>Luteolibacter sp. 32A isolated from the skin of an Anderson's salamander (Ambystoma andersonii).</title>
        <authorList>
            <person name="Spergser J."/>
            <person name="Busse H.-J."/>
        </authorList>
    </citation>
    <scope>NUCLEOTIDE SEQUENCE</scope>
    <source>
        <strain evidence="7">32A</strain>
    </source>
</reference>
<dbReference type="GO" id="GO:0035556">
    <property type="term" value="P:intracellular signal transduction"/>
    <property type="evidence" value="ECO:0007669"/>
    <property type="project" value="InterPro"/>
</dbReference>
<proteinExistence type="predicted"/>
<gene>
    <name evidence="7" type="ORF">KBB96_03250</name>
</gene>
<evidence type="ECO:0000256" key="5">
    <source>
        <dbReference type="SAM" id="Phobius"/>
    </source>
</evidence>
<feature type="transmembrane region" description="Helical" evidence="5">
    <location>
        <begin position="73"/>
        <end position="92"/>
    </location>
</feature>
<feature type="transmembrane region" description="Helical" evidence="5">
    <location>
        <begin position="260"/>
        <end position="279"/>
    </location>
</feature>
<dbReference type="GO" id="GO:0006629">
    <property type="term" value="P:lipid metabolic process"/>
    <property type="evidence" value="ECO:0007669"/>
    <property type="project" value="InterPro"/>
</dbReference>
<evidence type="ECO:0000313" key="7">
    <source>
        <dbReference type="EMBL" id="QUE51911.1"/>
    </source>
</evidence>
<dbReference type="Pfam" id="PF04932">
    <property type="entry name" value="Wzy_C"/>
    <property type="match status" value="1"/>
</dbReference>
<feature type="transmembrane region" description="Helical" evidence="5">
    <location>
        <begin position="32"/>
        <end position="52"/>
    </location>
</feature>
<dbReference type="EMBL" id="CP073100">
    <property type="protein sequence ID" value="QUE51911.1"/>
    <property type="molecule type" value="Genomic_DNA"/>
</dbReference>
<name>A0A975PG11_9BACT</name>
<keyword evidence="3 5" id="KW-1133">Transmembrane helix</keyword>
<dbReference type="InterPro" id="IPR001711">
    <property type="entry name" value="PLipase_C_Pinositol-sp_Y"/>
</dbReference>
<sequence length="455" mass="49479">MAARDWRSHLTRIILLGGELSLWFLLCKTYSRGALVAALLSGVILSGVVFRLRHRGGDRVPKSSVSFDRGLTAARLLGLVILIAATGFFARVDPRFISQDASTGNRWILWKGGLQMIAVSPWSGWGEGQSGINFTQWFQPFDAHERYLGMVNSYLHVAVERGLPVLALFLFLAISLLLFAFSTARDAMSATSSPMRQRMALLVLGAGSSILSFLVANVFSTLWIFGKLWYVPAIAACIVLSGIAFLPARRWRSIGISTALSLPTACCAVLLIYLGGHLLPHDVEVTRTRSGSITLTAAGASKPGHGEKSIIVLPDSSVLGDSYGKELRRLILAAPATGLSIHVPDNARNWSPDSHSAPVSILACGDRFPEGFELVSRWPGTSLFLVHPTGKPRLPETVPSQVLVLLPSLDTTGSSRAWKKLTSLHPEWKFATSPGVGQDIRQAWPDSLFFLWKIS</sequence>
<accession>A0A975PG11</accession>
<dbReference type="InterPro" id="IPR051533">
    <property type="entry name" value="WaaL-like"/>
</dbReference>
<evidence type="ECO:0000256" key="2">
    <source>
        <dbReference type="ARBA" id="ARBA00022692"/>
    </source>
</evidence>
<dbReference type="GO" id="GO:0016874">
    <property type="term" value="F:ligase activity"/>
    <property type="evidence" value="ECO:0007669"/>
    <property type="project" value="UniProtKB-KW"/>
</dbReference>
<dbReference type="InterPro" id="IPR007016">
    <property type="entry name" value="O-antigen_ligase-rel_domated"/>
</dbReference>
<keyword evidence="2 5" id="KW-0812">Transmembrane</keyword>
<keyword evidence="4 5" id="KW-0472">Membrane</keyword>
<feature type="transmembrane region" description="Helical" evidence="5">
    <location>
        <begin position="201"/>
        <end position="223"/>
    </location>
</feature>
<dbReference type="Proteomes" id="UP000676169">
    <property type="component" value="Chromosome"/>
</dbReference>
<dbReference type="PANTHER" id="PTHR37422">
    <property type="entry name" value="TEICHURONIC ACID BIOSYNTHESIS PROTEIN TUAE"/>
    <property type="match status" value="1"/>
</dbReference>
<comment type="subcellular location">
    <subcellularLocation>
        <location evidence="1">Membrane</location>
        <topology evidence="1">Multi-pass membrane protein</topology>
    </subcellularLocation>
</comment>
<dbReference type="PROSITE" id="PS50008">
    <property type="entry name" value="PIPLC_Y_DOMAIN"/>
    <property type="match status" value="1"/>
</dbReference>
<organism evidence="7 8">
    <name type="scientific">Luteolibacter ambystomatis</name>
    <dbReference type="NCBI Taxonomy" id="2824561"/>
    <lineage>
        <taxon>Bacteria</taxon>
        <taxon>Pseudomonadati</taxon>
        <taxon>Verrucomicrobiota</taxon>
        <taxon>Verrucomicrobiia</taxon>
        <taxon>Verrucomicrobiales</taxon>
        <taxon>Verrucomicrobiaceae</taxon>
        <taxon>Luteolibacter</taxon>
    </lineage>
</organism>
<dbReference type="GO" id="GO:0016020">
    <property type="term" value="C:membrane"/>
    <property type="evidence" value="ECO:0007669"/>
    <property type="project" value="UniProtKB-SubCell"/>
</dbReference>
<keyword evidence="8" id="KW-1185">Reference proteome</keyword>
<evidence type="ECO:0000256" key="1">
    <source>
        <dbReference type="ARBA" id="ARBA00004141"/>
    </source>
</evidence>
<dbReference type="GO" id="GO:0004435">
    <property type="term" value="F:phosphatidylinositol-4,5-bisphosphate phospholipase C activity"/>
    <property type="evidence" value="ECO:0007669"/>
    <property type="project" value="InterPro"/>
</dbReference>
<evidence type="ECO:0000259" key="6">
    <source>
        <dbReference type="PROSITE" id="PS50008"/>
    </source>
</evidence>
<evidence type="ECO:0000256" key="4">
    <source>
        <dbReference type="ARBA" id="ARBA00023136"/>
    </source>
</evidence>
<dbReference type="KEGG" id="lamb:KBB96_03250"/>
<dbReference type="AlphaFoldDB" id="A0A975PG11"/>
<evidence type="ECO:0000256" key="3">
    <source>
        <dbReference type="ARBA" id="ARBA00022989"/>
    </source>
</evidence>